<dbReference type="InterPro" id="IPR016035">
    <property type="entry name" value="Acyl_Trfase/lysoPLipase"/>
</dbReference>
<dbReference type="PROSITE" id="PS51635">
    <property type="entry name" value="PNPLA"/>
    <property type="match status" value="1"/>
</dbReference>
<feature type="active site" description="Nucleophile" evidence="4">
    <location>
        <position position="51"/>
    </location>
</feature>
<dbReference type="Pfam" id="PF12536">
    <property type="entry name" value="DUF3734"/>
    <property type="match status" value="1"/>
</dbReference>
<feature type="short sequence motif" description="GXSXG" evidence="4">
    <location>
        <begin position="49"/>
        <end position="53"/>
    </location>
</feature>
<protein>
    <submittedName>
        <fullName evidence="6">NTE family protein</fullName>
    </submittedName>
</protein>
<sequence length="378" mass="42053">MDEVSRKSANPAKARRVLLLQGGGALGAYQAGAYQALDEHDFAPQWIAGISIGAINAAIIAGNPPELRVQRLREFWEMAAQPAPWQPLMQTHLPMFSETSAALIATLGVPGFFTPRFPPAQLFPSGTPDSLSYYDIEPLRTTLERLVDFGRINNNADATRLSIGAVNIATGNFCYFDNTKQPLGPEHIMAATALPPGFPAVKIGDDFYWDGGVACSTPLDYVLEDVSQKDLLIFQVDLFSSQGRLPETLLEAAEREKDIRHSSRTRLNTDKAKQLHNARKALGDLLARLPEEQRNDPALAPLHEAARENAITVVNLIYRKRDYEALSKDYDFSRANMLEHWKAGEQDVHLSMRHGEWLRPAQSDDTMVTWDLTAEAFR</sequence>
<dbReference type="Gene3D" id="3.40.1090.10">
    <property type="entry name" value="Cytosolic phospholipase A2 catalytic domain"/>
    <property type="match status" value="2"/>
</dbReference>
<evidence type="ECO:0000256" key="4">
    <source>
        <dbReference type="PROSITE-ProRule" id="PRU01161"/>
    </source>
</evidence>
<feature type="active site" description="Proton acceptor" evidence="4">
    <location>
        <position position="210"/>
    </location>
</feature>
<proteinExistence type="predicted"/>
<comment type="caution">
    <text evidence="6">The sequence shown here is derived from an EMBL/GenBank/DDBJ whole genome shotgun (WGS) entry which is preliminary data.</text>
</comment>
<dbReference type="SUPFAM" id="SSF52151">
    <property type="entry name" value="FabD/lysophospholipase-like"/>
    <property type="match status" value="1"/>
</dbReference>
<dbReference type="InterPro" id="IPR002641">
    <property type="entry name" value="PNPLA_dom"/>
</dbReference>
<keyword evidence="3 4" id="KW-0443">Lipid metabolism</keyword>
<dbReference type="Pfam" id="PF01734">
    <property type="entry name" value="Patatin"/>
    <property type="match status" value="1"/>
</dbReference>
<dbReference type="Proteomes" id="UP000248148">
    <property type="component" value="Unassembled WGS sequence"/>
</dbReference>
<dbReference type="AlphaFoldDB" id="A0A318TSJ3"/>
<keyword evidence="7" id="KW-1185">Reference proteome</keyword>
<evidence type="ECO:0000256" key="1">
    <source>
        <dbReference type="ARBA" id="ARBA00022801"/>
    </source>
</evidence>
<dbReference type="EMBL" id="QJTI01000011">
    <property type="protein sequence ID" value="PYF02609.1"/>
    <property type="molecule type" value="Genomic_DNA"/>
</dbReference>
<dbReference type="GO" id="GO:0016787">
    <property type="term" value="F:hydrolase activity"/>
    <property type="evidence" value="ECO:0007669"/>
    <property type="project" value="UniProtKB-UniRule"/>
</dbReference>
<evidence type="ECO:0000259" key="5">
    <source>
        <dbReference type="PROSITE" id="PS51635"/>
    </source>
</evidence>
<dbReference type="OrthoDB" id="9807112at2"/>
<feature type="short sequence motif" description="DGA/G" evidence="4">
    <location>
        <begin position="210"/>
        <end position="212"/>
    </location>
</feature>
<reference evidence="6 7" key="1">
    <citation type="submission" date="2018-06" db="EMBL/GenBank/DDBJ databases">
        <title>Genomic Encyclopedia of Archaeal and Bacterial Type Strains, Phase II (KMG-II): from individual species to whole genera.</title>
        <authorList>
            <person name="Goeker M."/>
        </authorList>
    </citation>
    <scope>NUCLEOTIDE SEQUENCE [LARGE SCALE GENOMIC DNA]</scope>
    <source>
        <strain evidence="6 7">JCM 11668</strain>
    </source>
</reference>
<organism evidence="6 7">
    <name type="scientific">Rhodopseudomonas faecalis</name>
    <dbReference type="NCBI Taxonomy" id="99655"/>
    <lineage>
        <taxon>Bacteria</taxon>
        <taxon>Pseudomonadati</taxon>
        <taxon>Pseudomonadota</taxon>
        <taxon>Alphaproteobacteria</taxon>
        <taxon>Hyphomicrobiales</taxon>
        <taxon>Nitrobacteraceae</taxon>
        <taxon>Rhodopseudomonas</taxon>
    </lineage>
</organism>
<feature type="domain" description="PNPLA" evidence="5">
    <location>
        <begin position="18"/>
        <end position="223"/>
    </location>
</feature>
<accession>A0A318TSJ3</accession>
<dbReference type="PANTHER" id="PTHR14226:SF57">
    <property type="entry name" value="BLR7027 PROTEIN"/>
    <property type="match status" value="1"/>
</dbReference>
<feature type="short sequence motif" description="GXGXXG" evidence="4">
    <location>
        <begin position="22"/>
        <end position="27"/>
    </location>
</feature>
<dbReference type="RefSeq" id="WP_110781047.1">
    <property type="nucleotide sequence ID" value="NZ_QJTI01000011.1"/>
</dbReference>
<name>A0A318TSJ3_9BRAD</name>
<dbReference type="InterPro" id="IPR021095">
    <property type="entry name" value="DUF3734"/>
</dbReference>
<evidence type="ECO:0000313" key="7">
    <source>
        <dbReference type="Proteomes" id="UP000248148"/>
    </source>
</evidence>
<dbReference type="InterPro" id="IPR050301">
    <property type="entry name" value="NTE"/>
</dbReference>
<evidence type="ECO:0000313" key="6">
    <source>
        <dbReference type="EMBL" id="PYF02609.1"/>
    </source>
</evidence>
<dbReference type="GO" id="GO:0016042">
    <property type="term" value="P:lipid catabolic process"/>
    <property type="evidence" value="ECO:0007669"/>
    <property type="project" value="UniProtKB-UniRule"/>
</dbReference>
<keyword evidence="1 4" id="KW-0378">Hydrolase</keyword>
<evidence type="ECO:0000256" key="3">
    <source>
        <dbReference type="ARBA" id="ARBA00023098"/>
    </source>
</evidence>
<dbReference type="PANTHER" id="PTHR14226">
    <property type="entry name" value="NEUROPATHY TARGET ESTERASE/SWISS CHEESE D.MELANOGASTER"/>
    <property type="match status" value="1"/>
</dbReference>
<gene>
    <name evidence="6" type="ORF">BJ122_111109</name>
</gene>
<keyword evidence="2 4" id="KW-0442">Lipid degradation</keyword>
<evidence type="ECO:0000256" key="2">
    <source>
        <dbReference type="ARBA" id="ARBA00022963"/>
    </source>
</evidence>